<dbReference type="InterPro" id="IPR001460">
    <property type="entry name" value="PCN-bd_Tpept"/>
</dbReference>
<evidence type="ECO:0000256" key="2">
    <source>
        <dbReference type="ARBA" id="ARBA00004752"/>
    </source>
</evidence>
<evidence type="ECO:0000256" key="26">
    <source>
        <dbReference type="ARBA" id="ARBA00060592"/>
    </source>
</evidence>
<comment type="subcellular location">
    <subcellularLocation>
        <location evidence="1">Cell inner membrane</location>
        <topology evidence="1">Single-pass type II membrane protein</topology>
    </subcellularLocation>
</comment>
<evidence type="ECO:0000256" key="3">
    <source>
        <dbReference type="ARBA" id="ARBA00007090"/>
    </source>
</evidence>
<keyword evidence="13" id="KW-0812">Transmembrane</keyword>
<dbReference type="InterPro" id="IPR031376">
    <property type="entry name" value="PCB_OB"/>
</dbReference>
<dbReference type="Gene3D" id="1.10.3810.10">
    <property type="entry name" value="Biosynthetic peptidoglycan transglycosylase-like"/>
    <property type="match status" value="1"/>
</dbReference>
<dbReference type="GO" id="GO:0008360">
    <property type="term" value="P:regulation of cell shape"/>
    <property type="evidence" value="ECO:0007669"/>
    <property type="project" value="UniProtKB-KW"/>
</dbReference>
<evidence type="ECO:0000256" key="6">
    <source>
        <dbReference type="ARBA" id="ARBA00018638"/>
    </source>
</evidence>
<dbReference type="Proteomes" id="UP001177769">
    <property type="component" value="Chromosome"/>
</dbReference>
<evidence type="ECO:0000313" key="31">
    <source>
        <dbReference type="Proteomes" id="UP001177769"/>
    </source>
</evidence>
<evidence type="ECO:0000256" key="22">
    <source>
        <dbReference type="ARBA" id="ARBA00023316"/>
    </source>
</evidence>
<evidence type="ECO:0000259" key="28">
    <source>
        <dbReference type="Pfam" id="PF00912"/>
    </source>
</evidence>
<dbReference type="EMBL" id="CP116346">
    <property type="protein sequence ID" value="WIT10847.1"/>
    <property type="molecule type" value="Genomic_DNA"/>
</dbReference>
<keyword evidence="11" id="KW-0328">Glycosyltransferase</keyword>
<comment type="similarity">
    <text evidence="3">In the C-terminal section; belongs to the transpeptidase family.</text>
</comment>
<evidence type="ECO:0000256" key="10">
    <source>
        <dbReference type="ARBA" id="ARBA00022670"/>
    </source>
</evidence>
<evidence type="ECO:0000313" key="30">
    <source>
        <dbReference type="EMBL" id="WIT10847.1"/>
    </source>
</evidence>
<evidence type="ECO:0000256" key="5">
    <source>
        <dbReference type="ARBA" id="ARBA00012448"/>
    </source>
</evidence>
<comment type="similarity">
    <text evidence="4">In the N-terminal section; belongs to the glycosyltransferase 51 family.</text>
</comment>
<dbReference type="Pfam" id="PF00912">
    <property type="entry name" value="Transgly"/>
    <property type="match status" value="1"/>
</dbReference>
<dbReference type="Gene3D" id="3.40.710.10">
    <property type="entry name" value="DD-peptidase/beta-lactamase superfamily"/>
    <property type="match status" value="2"/>
</dbReference>
<dbReference type="InterPro" id="IPR023346">
    <property type="entry name" value="Lysozyme-like_dom_sf"/>
</dbReference>
<evidence type="ECO:0000256" key="12">
    <source>
        <dbReference type="ARBA" id="ARBA00022679"/>
    </source>
</evidence>
<keyword evidence="18" id="KW-1133">Transmembrane helix</keyword>
<keyword evidence="16" id="KW-0735">Signal-anchor</keyword>
<keyword evidence="14" id="KW-0378">Hydrolase</keyword>
<dbReference type="InterPro" id="IPR050396">
    <property type="entry name" value="Glycosyltr_51/Transpeptidase"/>
</dbReference>
<dbReference type="GO" id="GO:0071555">
    <property type="term" value="P:cell wall organization"/>
    <property type="evidence" value="ECO:0007669"/>
    <property type="project" value="UniProtKB-KW"/>
</dbReference>
<dbReference type="SUPFAM" id="SSF53955">
    <property type="entry name" value="Lysozyme-like"/>
    <property type="match status" value="1"/>
</dbReference>
<keyword evidence="12" id="KW-0808">Transferase</keyword>
<dbReference type="GO" id="GO:0009252">
    <property type="term" value="P:peptidoglycan biosynthetic process"/>
    <property type="evidence" value="ECO:0007669"/>
    <property type="project" value="UniProtKB-KW"/>
</dbReference>
<evidence type="ECO:0000259" key="27">
    <source>
        <dbReference type="Pfam" id="PF00905"/>
    </source>
</evidence>
<dbReference type="PANTHER" id="PTHR32282">
    <property type="entry name" value="BINDING PROTEIN TRANSPEPTIDASE, PUTATIVE-RELATED"/>
    <property type="match status" value="1"/>
</dbReference>
<keyword evidence="21" id="KW-0511">Multifunctional enzyme</keyword>
<dbReference type="GO" id="GO:0006508">
    <property type="term" value="P:proteolysis"/>
    <property type="evidence" value="ECO:0007669"/>
    <property type="project" value="UniProtKB-KW"/>
</dbReference>
<dbReference type="RefSeq" id="WP_285231925.1">
    <property type="nucleotide sequence ID" value="NZ_CP116346.1"/>
</dbReference>
<dbReference type="InterPro" id="IPR036950">
    <property type="entry name" value="PBP_transglycosylase"/>
</dbReference>
<keyword evidence="19" id="KW-0472">Membrane</keyword>
<dbReference type="KEGG" id="pais:PFX98_18290"/>
<sequence>MRTRFSHSFASQSGLAWQRLLIILAATAALLVLLLAMAAALVYPNLPSIDNLTDYQPRQPLRVYTADGQLMGEFGAERRHYLPLKDIPKRMQDALLAIEDTGFYEHGGLYYPGIARAALANLFSSRSQGASTITQQLARDLYLTKKKLYTRKFVEMMLALKIESQLSKQQILEVYMNQIYLGQRAYGFEAAAAAYFGKSLKELSIAETAMLAGLPQNPYYANPISNFQRATRRQLIVLERMHDTGLISPEDYAAAKAEKLHIRSAQDPRLHAEYAAEMARAVVHAQYGDEAYSRGLKVYTTLVAEQQQAAYKALRKTLMEYERRKPYRGPEGHVDLPGDAAEQDAAITQALAEHPDQDELRAAVVTQASPAKVLASLQSGEDLVITGEGLRSVQAALSDKARSELRIRSGSIIRVLRGAPSKAEPQGAWLITQAPEAEGALVALEPGSGRVHALVGGFDFARNQFNHVTQAWRQPGSSFKPIVYSSALELGVSPATLVNDAPFVAGDWEPKNYDGTFDGPMTVRQALARSKNMVTIRVLEQLGPQRAKAWAGRFGLDQDKQPDNLTLALGSGSVTPLQMASAYAVFANGGHALKPLIITRITDAKGVPLFEAEAPAISEDNRAIPERNAFVMSSLLQEVARSGTAARAQASLRRPDIYGKTGTTNDAVDAWFAGYQPSLAAVVWIGYDNPRSLGDRETGGGMALPAWIDFMSVALKGVPVAEIAPPTEGLVRPEGGDWSFEEFAGEAGIRFIGLDAAASSPPASAPGI</sequence>
<keyword evidence="31" id="KW-1185">Reference proteome</keyword>
<dbReference type="AlphaFoldDB" id="A0AA95NDK1"/>
<evidence type="ECO:0000259" key="29">
    <source>
        <dbReference type="Pfam" id="PF17092"/>
    </source>
</evidence>
<evidence type="ECO:0000256" key="15">
    <source>
        <dbReference type="ARBA" id="ARBA00022960"/>
    </source>
</evidence>
<evidence type="ECO:0000256" key="23">
    <source>
        <dbReference type="ARBA" id="ARBA00034000"/>
    </source>
</evidence>
<gene>
    <name evidence="30" type="ORF">PFX98_18290</name>
</gene>
<evidence type="ECO:0000256" key="4">
    <source>
        <dbReference type="ARBA" id="ARBA00007739"/>
    </source>
</evidence>
<feature type="domain" description="Penicillin-binding protein transpeptidase" evidence="27">
    <location>
        <begin position="439"/>
        <end position="685"/>
    </location>
</feature>
<proteinExistence type="inferred from homology"/>
<dbReference type="PANTHER" id="PTHR32282:SF27">
    <property type="entry name" value="PENICILLIN-BINDING PROTEIN 1A"/>
    <property type="match status" value="1"/>
</dbReference>
<comment type="catalytic activity">
    <reaction evidence="25">
        <text>[GlcNAc-(1-&gt;4)-Mur2Ac(oyl-L-Ala-gamma-D-Glu-L-Lys-D-Ala-D-Ala)](n)-di-trans,octa-cis-undecaprenyl diphosphate + beta-D-GlcNAc-(1-&gt;4)-Mur2Ac(oyl-L-Ala-gamma-D-Glu-L-Lys-D-Ala-D-Ala)-di-trans,octa-cis-undecaprenyl diphosphate = [GlcNAc-(1-&gt;4)-Mur2Ac(oyl-L-Ala-gamma-D-Glu-L-Lys-D-Ala-D-Ala)](n+1)-di-trans,octa-cis-undecaprenyl diphosphate + di-trans,octa-cis-undecaprenyl diphosphate + H(+)</text>
        <dbReference type="Rhea" id="RHEA:23708"/>
        <dbReference type="Rhea" id="RHEA-COMP:9602"/>
        <dbReference type="Rhea" id="RHEA-COMP:9603"/>
        <dbReference type="ChEBI" id="CHEBI:15378"/>
        <dbReference type="ChEBI" id="CHEBI:58405"/>
        <dbReference type="ChEBI" id="CHEBI:60033"/>
        <dbReference type="ChEBI" id="CHEBI:78435"/>
        <dbReference type="EC" id="2.4.99.28"/>
    </reaction>
</comment>
<comment type="pathway">
    <text evidence="2">Cell wall biogenesis; peptidoglycan biosynthesis.</text>
</comment>
<keyword evidence="20" id="KW-0046">Antibiotic resistance</keyword>
<keyword evidence="7" id="KW-1003">Cell membrane</keyword>
<evidence type="ECO:0000256" key="1">
    <source>
        <dbReference type="ARBA" id="ARBA00004249"/>
    </source>
</evidence>
<keyword evidence="15" id="KW-0133">Cell shape</keyword>
<feature type="domain" description="Glycosyl transferase family 51" evidence="28">
    <location>
        <begin position="68"/>
        <end position="242"/>
    </location>
</feature>
<dbReference type="GO" id="GO:0005886">
    <property type="term" value="C:plasma membrane"/>
    <property type="evidence" value="ECO:0007669"/>
    <property type="project" value="UniProtKB-SubCell"/>
</dbReference>
<evidence type="ECO:0000256" key="13">
    <source>
        <dbReference type="ARBA" id="ARBA00022692"/>
    </source>
</evidence>
<reference evidence="30" key="1">
    <citation type="submission" date="2023-01" db="EMBL/GenBank/DDBJ databases">
        <title>Whole genome sequence of Paucibacter sp. S2-9 isolated from pond sediment.</title>
        <authorList>
            <person name="Jung J.Y."/>
        </authorList>
    </citation>
    <scope>NUCLEOTIDE SEQUENCE</scope>
    <source>
        <strain evidence="30">S2-9</strain>
    </source>
</reference>
<keyword evidence="10" id="KW-0645">Protease</keyword>
<evidence type="ECO:0000256" key="8">
    <source>
        <dbReference type="ARBA" id="ARBA00022519"/>
    </source>
</evidence>
<protein>
    <recommendedName>
        <fullName evidence="6">Penicillin-binding protein 1A</fullName>
        <ecNumber evidence="24">2.4.99.28</ecNumber>
        <ecNumber evidence="5">3.4.16.4</ecNumber>
    </recommendedName>
</protein>
<dbReference type="GO" id="GO:0046677">
    <property type="term" value="P:response to antibiotic"/>
    <property type="evidence" value="ECO:0007669"/>
    <property type="project" value="UniProtKB-KW"/>
</dbReference>
<dbReference type="GO" id="GO:0008955">
    <property type="term" value="F:peptidoglycan glycosyltransferase activity"/>
    <property type="evidence" value="ECO:0007669"/>
    <property type="project" value="UniProtKB-EC"/>
</dbReference>
<organism evidence="30 31">
    <name type="scientific">Paucibacter sediminis</name>
    <dbReference type="NCBI Taxonomy" id="3019553"/>
    <lineage>
        <taxon>Bacteria</taxon>
        <taxon>Pseudomonadati</taxon>
        <taxon>Pseudomonadota</taxon>
        <taxon>Betaproteobacteria</taxon>
        <taxon>Burkholderiales</taxon>
        <taxon>Sphaerotilaceae</taxon>
        <taxon>Roseateles</taxon>
    </lineage>
</organism>
<dbReference type="GO" id="GO:0009002">
    <property type="term" value="F:serine-type D-Ala-D-Ala carboxypeptidase activity"/>
    <property type="evidence" value="ECO:0007669"/>
    <property type="project" value="UniProtKB-EC"/>
</dbReference>
<dbReference type="EC" id="2.4.99.28" evidence="24"/>
<comment type="pathway">
    <text evidence="26">Glycan biosynthesis.</text>
</comment>
<keyword evidence="22" id="KW-0961">Cell wall biogenesis/degradation</keyword>
<dbReference type="GO" id="GO:0030288">
    <property type="term" value="C:outer membrane-bounded periplasmic space"/>
    <property type="evidence" value="ECO:0007669"/>
    <property type="project" value="TreeGrafter"/>
</dbReference>
<evidence type="ECO:0000256" key="7">
    <source>
        <dbReference type="ARBA" id="ARBA00022475"/>
    </source>
</evidence>
<dbReference type="Pfam" id="PF17092">
    <property type="entry name" value="PCB_OB"/>
    <property type="match status" value="1"/>
</dbReference>
<evidence type="ECO:0000256" key="21">
    <source>
        <dbReference type="ARBA" id="ARBA00023268"/>
    </source>
</evidence>
<evidence type="ECO:0000256" key="19">
    <source>
        <dbReference type="ARBA" id="ARBA00023136"/>
    </source>
</evidence>
<dbReference type="NCBIfam" id="TIGR02074">
    <property type="entry name" value="PBP_1a_fam"/>
    <property type="match status" value="1"/>
</dbReference>
<name>A0AA95NDK1_9BURK</name>
<evidence type="ECO:0000256" key="11">
    <source>
        <dbReference type="ARBA" id="ARBA00022676"/>
    </source>
</evidence>
<evidence type="ECO:0000256" key="9">
    <source>
        <dbReference type="ARBA" id="ARBA00022645"/>
    </source>
</evidence>
<dbReference type="InterPro" id="IPR001264">
    <property type="entry name" value="Glyco_trans_51"/>
</dbReference>
<accession>A0AA95NDK1</accession>
<evidence type="ECO:0000256" key="25">
    <source>
        <dbReference type="ARBA" id="ARBA00049902"/>
    </source>
</evidence>
<keyword evidence="17" id="KW-0573">Peptidoglycan synthesis</keyword>
<dbReference type="InterPro" id="IPR012338">
    <property type="entry name" value="Beta-lactam/transpept-like"/>
</dbReference>
<evidence type="ECO:0000256" key="16">
    <source>
        <dbReference type="ARBA" id="ARBA00022968"/>
    </source>
</evidence>
<keyword evidence="9" id="KW-0121">Carboxypeptidase</keyword>
<evidence type="ECO:0000256" key="17">
    <source>
        <dbReference type="ARBA" id="ARBA00022984"/>
    </source>
</evidence>
<evidence type="ECO:0000256" key="18">
    <source>
        <dbReference type="ARBA" id="ARBA00022989"/>
    </source>
</evidence>
<comment type="catalytic activity">
    <reaction evidence="23">
        <text>Preferential cleavage: (Ac)2-L-Lys-D-Ala-|-D-Ala. Also transpeptidation of peptidyl-alanyl moieties that are N-acyl substituents of D-alanine.</text>
        <dbReference type="EC" id="3.4.16.4"/>
    </reaction>
</comment>
<dbReference type="Pfam" id="PF00905">
    <property type="entry name" value="Transpeptidase"/>
    <property type="match status" value="1"/>
</dbReference>
<evidence type="ECO:0000256" key="20">
    <source>
        <dbReference type="ARBA" id="ARBA00023251"/>
    </source>
</evidence>
<feature type="domain" description="Penicillin-binding protein OB-like" evidence="29">
    <location>
        <begin position="327"/>
        <end position="437"/>
    </location>
</feature>
<dbReference type="FunFam" id="1.10.3810.10:FF:000003">
    <property type="entry name" value="Penicillin-binding protein 1a"/>
    <property type="match status" value="1"/>
</dbReference>
<dbReference type="GO" id="GO:0008658">
    <property type="term" value="F:penicillin binding"/>
    <property type="evidence" value="ECO:0007669"/>
    <property type="project" value="InterPro"/>
</dbReference>
<evidence type="ECO:0000256" key="14">
    <source>
        <dbReference type="ARBA" id="ARBA00022801"/>
    </source>
</evidence>
<dbReference type="SUPFAM" id="SSF56601">
    <property type="entry name" value="beta-lactamase/transpeptidase-like"/>
    <property type="match status" value="1"/>
</dbReference>
<evidence type="ECO:0000256" key="24">
    <source>
        <dbReference type="ARBA" id="ARBA00044770"/>
    </source>
</evidence>
<dbReference type="EC" id="3.4.16.4" evidence="5"/>
<keyword evidence="8" id="KW-0997">Cell inner membrane</keyword>